<gene>
    <name evidence="2" type="ORF">GP486_007542</name>
</gene>
<accession>A0A9P8IJE2</accession>
<protein>
    <submittedName>
        <fullName evidence="2">Uncharacterized protein</fullName>
    </submittedName>
</protein>
<keyword evidence="1" id="KW-0732">Signal</keyword>
<reference evidence="2" key="1">
    <citation type="submission" date="2021-03" db="EMBL/GenBank/DDBJ databases">
        <title>Comparative genomics and phylogenomic investigation of the class Geoglossomycetes provide insights into ecological specialization and systematics.</title>
        <authorList>
            <person name="Melie T."/>
            <person name="Pirro S."/>
            <person name="Miller A.N."/>
            <person name="Quandt A."/>
        </authorList>
    </citation>
    <scope>NUCLEOTIDE SEQUENCE</scope>
    <source>
        <strain evidence="2">CAQ_001_2017</strain>
    </source>
</reference>
<evidence type="ECO:0000313" key="3">
    <source>
        <dbReference type="Proteomes" id="UP000750711"/>
    </source>
</evidence>
<keyword evidence="3" id="KW-1185">Reference proteome</keyword>
<dbReference type="EMBL" id="JAGHQM010002190">
    <property type="protein sequence ID" value="KAH0551111.1"/>
    <property type="molecule type" value="Genomic_DNA"/>
</dbReference>
<name>A0A9P8IJE2_9PEZI</name>
<dbReference type="Proteomes" id="UP000750711">
    <property type="component" value="Unassembled WGS sequence"/>
</dbReference>
<feature type="signal peptide" evidence="1">
    <location>
        <begin position="1"/>
        <end position="22"/>
    </location>
</feature>
<comment type="caution">
    <text evidence="2">The sequence shown here is derived from an EMBL/GenBank/DDBJ whole genome shotgun (WGS) entry which is preliminary data.</text>
</comment>
<organism evidence="2 3">
    <name type="scientific">Trichoglossum hirsutum</name>
    <dbReference type="NCBI Taxonomy" id="265104"/>
    <lineage>
        <taxon>Eukaryota</taxon>
        <taxon>Fungi</taxon>
        <taxon>Dikarya</taxon>
        <taxon>Ascomycota</taxon>
        <taxon>Pezizomycotina</taxon>
        <taxon>Geoglossomycetes</taxon>
        <taxon>Geoglossales</taxon>
        <taxon>Geoglossaceae</taxon>
        <taxon>Trichoglossum</taxon>
    </lineage>
</organism>
<evidence type="ECO:0000256" key="1">
    <source>
        <dbReference type="SAM" id="SignalP"/>
    </source>
</evidence>
<sequence length="277" mass="29366">MKVSSLHKSVLGLGVFLQTVAALDAVQIWLANTCQGTGHSWIAVDNGDVAVCQSISNTLADGGQSWVPFAAETSFHLLYTAASCPANSPAVIVRPGTITTDCIRFNVGSGNHILSVGILEPTPNLLVSINTEVAGASTAQVGLGEAPSNVQILFGTKVFSFGDITLGPAMTHPPRYTDYQAARNSLRTTWMSGAPVGAANHAGQSTDGQPINYIVQYFNTQGIANPYSQFDAANGNLVPALLERLYYYLYLNNRCQGNINMRTNLGSTVMTVSVSFC</sequence>
<dbReference type="AlphaFoldDB" id="A0A9P8IJE2"/>
<feature type="chain" id="PRO_5040356265" evidence="1">
    <location>
        <begin position="23"/>
        <end position="277"/>
    </location>
</feature>
<evidence type="ECO:0000313" key="2">
    <source>
        <dbReference type="EMBL" id="KAH0551111.1"/>
    </source>
</evidence>
<proteinExistence type="predicted"/>